<evidence type="ECO:0000259" key="1">
    <source>
        <dbReference type="Pfam" id="PF18722"/>
    </source>
</evidence>
<evidence type="ECO:0000313" key="2">
    <source>
        <dbReference type="EMBL" id="SNS90294.1"/>
    </source>
</evidence>
<keyword evidence="3" id="KW-1185">Reference proteome</keyword>
<feature type="domain" description="MazG C-terminal" evidence="1">
    <location>
        <begin position="32"/>
        <end position="231"/>
    </location>
</feature>
<sequence>MGLNLSDVAAAGLAALDDFHGPDTDDVRWSALAAFDAGYPEPERFPRQLTVALRQHENDRGQHVVTTTLRPNALLEPAGDQSEQPLGDPLTDNAHQPDGYRFHDAIHLGFLAVLNWSPNLRALLRRKRKSDPAVDECEDGARAVFAEEGLAAVLARLATDHNEFGTYEAVPRDAVAIARAATVGLEVHIVPGWLWRRAIWQGFAAMRQLTRHSGGTLVADLDARTLTYQKPAVPPVR</sequence>
<organism evidence="2 3">
    <name type="scientific">Actinoplanes regularis</name>
    <dbReference type="NCBI Taxonomy" id="52697"/>
    <lineage>
        <taxon>Bacteria</taxon>
        <taxon>Bacillati</taxon>
        <taxon>Actinomycetota</taxon>
        <taxon>Actinomycetes</taxon>
        <taxon>Micromonosporales</taxon>
        <taxon>Micromonosporaceae</taxon>
        <taxon>Actinoplanes</taxon>
    </lineage>
</organism>
<evidence type="ECO:0000313" key="3">
    <source>
        <dbReference type="Proteomes" id="UP000198415"/>
    </source>
</evidence>
<dbReference type="Pfam" id="PF18722">
    <property type="entry name" value="MazG_C"/>
    <property type="match status" value="1"/>
</dbReference>
<protein>
    <recommendedName>
        <fullName evidence="1">MazG C-terminal domain-containing protein</fullName>
    </recommendedName>
</protein>
<accession>A0A239ICZ6</accession>
<reference evidence="2 3" key="1">
    <citation type="submission" date="2017-06" db="EMBL/GenBank/DDBJ databases">
        <authorList>
            <person name="Kim H.J."/>
            <person name="Triplett B.A."/>
        </authorList>
    </citation>
    <scope>NUCLEOTIDE SEQUENCE [LARGE SCALE GENOMIC DNA]</scope>
    <source>
        <strain evidence="2 3">DSM 43151</strain>
    </source>
</reference>
<gene>
    <name evidence="2" type="ORF">SAMN06264365_12812</name>
</gene>
<dbReference type="EMBL" id="FZNR01000028">
    <property type="protein sequence ID" value="SNS90294.1"/>
    <property type="molecule type" value="Genomic_DNA"/>
</dbReference>
<dbReference type="AlphaFoldDB" id="A0A239ICZ6"/>
<dbReference type="Proteomes" id="UP000198415">
    <property type="component" value="Unassembled WGS sequence"/>
</dbReference>
<dbReference type="InterPro" id="IPR041407">
    <property type="entry name" value="MazG_C"/>
</dbReference>
<name>A0A239ICZ6_9ACTN</name>
<proteinExistence type="predicted"/>